<feature type="domain" description="PGG" evidence="4">
    <location>
        <begin position="697"/>
        <end position="812"/>
    </location>
</feature>
<dbReference type="Gramene" id="RZC68438">
    <property type="protein sequence ID" value="RZC68438"/>
    <property type="gene ID" value="C5167_031685"/>
</dbReference>
<dbReference type="PROSITE" id="PS50088">
    <property type="entry name" value="ANK_REPEAT"/>
    <property type="match status" value="1"/>
</dbReference>
<dbReference type="SMART" id="SM00248">
    <property type="entry name" value="ANK"/>
    <property type="match status" value="4"/>
</dbReference>
<evidence type="ECO:0000313" key="5">
    <source>
        <dbReference type="EMBL" id="RZC68438.1"/>
    </source>
</evidence>
<feature type="transmembrane region" description="Helical" evidence="3">
    <location>
        <begin position="496"/>
        <end position="515"/>
    </location>
</feature>
<dbReference type="InterPro" id="IPR036770">
    <property type="entry name" value="Ankyrin_rpt-contain_sf"/>
</dbReference>
<dbReference type="InterPro" id="IPR026961">
    <property type="entry name" value="PGG_dom"/>
</dbReference>
<feature type="transmembrane region" description="Helical" evidence="3">
    <location>
        <begin position="821"/>
        <end position="844"/>
    </location>
</feature>
<evidence type="ECO:0000256" key="3">
    <source>
        <dbReference type="SAM" id="Phobius"/>
    </source>
</evidence>
<feature type="transmembrane region" description="Helical" evidence="3">
    <location>
        <begin position="707"/>
        <end position="728"/>
    </location>
</feature>
<dbReference type="PANTHER" id="PTHR24177">
    <property type="entry name" value="CASKIN"/>
    <property type="match status" value="1"/>
</dbReference>
<evidence type="ECO:0000256" key="1">
    <source>
        <dbReference type="PROSITE-ProRule" id="PRU00023"/>
    </source>
</evidence>
<keyword evidence="3" id="KW-0812">Transmembrane</keyword>
<dbReference type="SUPFAM" id="SSF48403">
    <property type="entry name" value="Ankyrin repeat"/>
    <property type="match status" value="1"/>
</dbReference>
<dbReference type="PANTHER" id="PTHR24177:SF365">
    <property type="entry name" value="ANKYRIN REPEAT-CONTAINING PROTEIN NPR4-LIKE ISOFORM X1"/>
    <property type="match status" value="1"/>
</dbReference>
<name>A0A4Y7K8V5_PAPSO</name>
<keyword evidence="1" id="KW-0040">ANK repeat</keyword>
<dbReference type="Pfam" id="PF13962">
    <property type="entry name" value="PGG"/>
    <property type="match status" value="1"/>
</dbReference>
<feature type="region of interest" description="Disordered" evidence="2">
    <location>
        <begin position="55"/>
        <end position="84"/>
    </location>
</feature>
<dbReference type="AlphaFoldDB" id="A0A4Y7K8V5"/>
<dbReference type="InterPro" id="IPR002110">
    <property type="entry name" value="Ankyrin_rpt"/>
</dbReference>
<organism evidence="5 6">
    <name type="scientific">Papaver somniferum</name>
    <name type="common">Opium poppy</name>
    <dbReference type="NCBI Taxonomy" id="3469"/>
    <lineage>
        <taxon>Eukaryota</taxon>
        <taxon>Viridiplantae</taxon>
        <taxon>Streptophyta</taxon>
        <taxon>Embryophyta</taxon>
        <taxon>Tracheophyta</taxon>
        <taxon>Spermatophyta</taxon>
        <taxon>Magnoliopsida</taxon>
        <taxon>Ranunculales</taxon>
        <taxon>Papaveraceae</taxon>
        <taxon>Papaveroideae</taxon>
        <taxon>Papaver</taxon>
    </lineage>
</organism>
<sequence length="873" mass="98194">MESQVNHQQQVLRILTSMNNELAALNRHVAGNDGAVGRNSSVNISNNQIRTFNFNSSGHEIEGPADEVGNNPASNSEQPGEGNRGRHHIIEEHIQLHEAAKHGDWAWAENFFNDHPEMMTVEITNEKETALHIAADHTKWAFVENLVQLMPSEKLELQDSKHGFTALHTAAMEGNTRVAKLMVTRNGALTQIRDNYGRVPLHTAAKYVSDGQTEALKYLYFATNKEVFAGPHGASLLCDLIDSNFYEIELSLLQRFPKLVIEKTDSGVCALEVLVRRPFSFRSGNKTTWWQNLIYPFLQIDTTTRNEHGRSTNCETDTTIPTEVHSSTVCQPDTAAPSHLGNSTVQLDEMASNDISLASPYELGSNTDLQVCRMASNGVRSSTVLQVDTTTPTDLDTILEMDTGAPTDLDNSIIPQAGSMVGNNDFSNRLLQLGETFPNDLDRSTRVLQVRTINSNNLDSSTVAQVDRTAPSDLDRAGTENHLPESSRKFSTMCRGNIMILFLVYLITYLTRVPFIRNLCEQKYINEQAYRLVSIMLEQLDLTMNKSDILDFFKTSSLMKRAITYGTTEVVELSLQKFPYLIWSKMERQTVVQTAIGERNEKVFNFICKKMEEDMDELNHRIDERGDSILHYAANIAPSTQLNLVSGAALQMQREVQWFKAVEFILLERYRRVRNKDGYTAQQIFIDKHKGLVKEGEKWMRDTAQSCMLVATLISTVVFAAVFTVPGGNYNNANGNINGLPILLNKNSFIVFAVADALALFSSVTSILMFLAILTSRYSEEDFLKALPQKFILGLGTLFFSIATMMISFGSAVDIMLSQRLAWIIVPIILLGCMPVKLFLWMLFPLFVEMIHCTYCPTKFHQRTTKRKAKRIN</sequence>
<dbReference type="Pfam" id="PF12796">
    <property type="entry name" value="Ank_2"/>
    <property type="match status" value="1"/>
</dbReference>
<dbReference type="PROSITE" id="PS50297">
    <property type="entry name" value="ANK_REP_REGION"/>
    <property type="match status" value="1"/>
</dbReference>
<evidence type="ECO:0000256" key="2">
    <source>
        <dbReference type="SAM" id="MobiDB-lite"/>
    </source>
</evidence>
<keyword evidence="3" id="KW-1133">Transmembrane helix</keyword>
<protein>
    <recommendedName>
        <fullName evidence="4">PGG domain-containing protein</fullName>
    </recommendedName>
</protein>
<feature type="transmembrane region" description="Helical" evidence="3">
    <location>
        <begin position="791"/>
        <end position="809"/>
    </location>
</feature>
<feature type="transmembrane region" description="Helical" evidence="3">
    <location>
        <begin position="748"/>
        <end position="771"/>
    </location>
</feature>
<keyword evidence="6" id="KW-1185">Reference proteome</keyword>
<dbReference type="Proteomes" id="UP000316621">
    <property type="component" value="Chromosome 7"/>
</dbReference>
<evidence type="ECO:0000259" key="4">
    <source>
        <dbReference type="Pfam" id="PF13962"/>
    </source>
</evidence>
<feature type="repeat" description="ANK" evidence="1">
    <location>
        <begin position="162"/>
        <end position="194"/>
    </location>
</feature>
<dbReference type="EMBL" id="CM010721">
    <property type="protein sequence ID" value="RZC68438.1"/>
    <property type="molecule type" value="Genomic_DNA"/>
</dbReference>
<reference evidence="5 6" key="1">
    <citation type="journal article" date="2018" name="Science">
        <title>The opium poppy genome and morphinan production.</title>
        <authorList>
            <person name="Guo L."/>
            <person name="Winzer T."/>
            <person name="Yang X."/>
            <person name="Li Y."/>
            <person name="Ning Z."/>
            <person name="He Z."/>
            <person name="Teodor R."/>
            <person name="Lu Y."/>
            <person name="Bowser T.A."/>
            <person name="Graham I.A."/>
            <person name="Ye K."/>
        </authorList>
    </citation>
    <scope>NUCLEOTIDE SEQUENCE [LARGE SCALE GENOMIC DNA]</scope>
    <source>
        <strain evidence="6">cv. HN1</strain>
        <tissue evidence="5">Leaves</tissue>
    </source>
</reference>
<keyword evidence="3" id="KW-0472">Membrane</keyword>
<proteinExistence type="predicted"/>
<dbReference type="GO" id="GO:0016020">
    <property type="term" value="C:membrane"/>
    <property type="evidence" value="ECO:0007669"/>
    <property type="project" value="TreeGrafter"/>
</dbReference>
<evidence type="ECO:0000313" key="6">
    <source>
        <dbReference type="Proteomes" id="UP000316621"/>
    </source>
</evidence>
<gene>
    <name evidence="5" type="ORF">C5167_031685</name>
</gene>
<dbReference type="Gene3D" id="1.25.40.20">
    <property type="entry name" value="Ankyrin repeat-containing domain"/>
    <property type="match status" value="1"/>
</dbReference>
<accession>A0A4Y7K8V5</accession>